<dbReference type="AlphaFoldDB" id="A0A565B2Q4"/>
<gene>
    <name evidence="2" type="ORF">ANE_LOCUS6401</name>
</gene>
<dbReference type="InterPro" id="IPR012675">
    <property type="entry name" value="Beta-grasp_dom_sf"/>
</dbReference>
<protein>
    <recommendedName>
        <fullName evidence="1">YchF C-terminal domain-containing protein</fullName>
    </recommendedName>
</protein>
<dbReference type="Proteomes" id="UP000489600">
    <property type="component" value="Unassembled WGS sequence"/>
</dbReference>
<dbReference type="Gene3D" id="3.10.20.30">
    <property type="match status" value="1"/>
</dbReference>
<dbReference type="Pfam" id="PF06071">
    <property type="entry name" value="YchF-GTPase_C"/>
    <property type="match status" value="1"/>
</dbReference>
<evidence type="ECO:0000313" key="2">
    <source>
        <dbReference type="EMBL" id="VVA95956.1"/>
    </source>
</evidence>
<evidence type="ECO:0000259" key="1">
    <source>
        <dbReference type="Pfam" id="PF06071"/>
    </source>
</evidence>
<proteinExistence type="predicted"/>
<comment type="caution">
    <text evidence="2">The sequence shown here is derived from an EMBL/GenBank/DDBJ whole genome shotgun (WGS) entry which is preliminary data.</text>
</comment>
<dbReference type="EMBL" id="CABITT030000002">
    <property type="protein sequence ID" value="VVA95956.1"/>
    <property type="molecule type" value="Genomic_DNA"/>
</dbReference>
<organism evidence="2 3">
    <name type="scientific">Arabis nemorensis</name>
    <dbReference type="NCBI Taxonomy" id="586526"/>
    <lineage>
        <taxon>Eukaryota</taxon>
        <taxon>Viridiplantae</taxon>
        <taxon>Streptophyta</taxon>
        <taxon>Embryophyta</taxon>
        <taxon>Tracheophyta</taxon>
        <taxon>Spermatophyta</taxon>
        <taxon>Magnoliopsida</taxon>
        <taxon>eudicotyledons</taxon>
        <taxon>Gunneridae</taxon>
        <taxon>Pentapetalae</taxon>
        <taxon>rosids</taxon>
        <taxon>malvids</taxon>
        <taxon>Brassicales</taxon>
        <taxon>Brassicaceae</taxon>
        <taxon>Arabideae</taxon>
        <taxon>Arabis</taxon>
    </lineage>
</organism>
<dbReference type="SUPFAM" id="SSF81271">
    <property type="entry name" value="TGS-like"/>
    <property type="match status" value="1"/>
</dbReference>
<sequence>MTPAACGAVMPVAYDDFVSAGSLAAAREKGLLRSEGKEYIVKEGDLMLFHFNV</sequence>
<name>A0A565B2Q4_9BRAS</name>
<dbReference type="InterPro" id="IPR013029">
    <property type="entry name" value="YchF_C"/>
</dbReference>
<evidence type="ECO:0000313" key="3">
    <source>
        <dbReference type="Proteomes" id="UP000489600"/>
    </source>
</evidence>
<dbReference type="OrthoDB" id="424823at2759"/>
<dbReference type="InterPro" id="IPR012676">
    <property type="entry name" value="TGS-like"/>
</dbReference>
<keyword evidence="3" id="KW-1185">Reference proteome</keyword>
<accession>A0A565B2Q4</accession>
<feature type="domain" description="YchF C-terminal" evidence="1">
    <location>
        <begin position="12"/>
        <end position="52"/>
    </location>
</feature>
<reference evidence="2" key="1">
    <citation type="submission" date="2019-07" db="EMBL/GenBank/DDBJ databases">
        <authorList>
            <person name="Dittberner H."/>
        </authorList>
    </citation>
    <scope>NUCLEOTIDE SEQUENCE [LARGE SCALE GENOMIC DNA]</scope>
</reference>